<dbReference type="InterPro" id="IPR009589">
    <property type="entry name" value="PH_YyaB-like"/>
</dbReference>
<keyword evidence="1" id="KW-1133">Transmembrane helix</keyword>
<dbReference type="OrthoDB" id="1261156at2"/>
<dbReference type="EMBL" id="QWDC01000001">
    <property type="protein sequence ID" value="RFZ94720.1"/>
    <property type="molecule type" value="Genomic_DNA"/>
</dbReference>
<evidence type="ECO:0000313" key="3">
    <source>
        <dbReference type="EMBL" id="RFZ94720.1"/>
    </source>
</evidence>
<sequence>MTASVQIYQSKKGWVIYIPFLITIAVVVLSIASGKYLPAIICLVVVLGLTLPMLLNTKYTISNNNLNVRCGFMININVDIAAITKIEHTRSPLSAPALSLDRLEIFYNKFDSVMISPQDSDNFIAELKNINPVIEVK</sequence>
<dbReference type="AlphaFoldDB" id="A0A372NX84"/>
<proteinExistence type="predicted"/>
<keyword evidence="1" id="KW-0472">Membrane</keyword>
<evidence type="ECO:0000313" key="4">
    <source>
        <dbReference type="Proteomes" id="UP000264217"/>
    </source>
</evidence>
<reference evidence="3 4" key="1">
    <citation type="submission" date="2018-08" db="EMBL/GenBank/DDBJ databases">
        <title>Mucilaginibacter sp. MYSH2.</title>
        <authorList>
            <person name="Seo T."/>
        </authorList>
    </citation>
    <scope>NUCLEOTIDE SEQUENCE [LARGE SCALE GENOMIC DNA]</scope>
    <source>
        <strain evidence="3 4">MYSH2</strain>
    </source>
</reference>
<dbReference type="Proteomes" id="UP000264217">
    <property type="component" value="Unassembled WGS sequence"/>
</dbReference>
<evidence type="ECO:0000256" key="1">
    <source>
        <dbReference type="SAM" id="Phobius"/>
    </source>
</evidence>
<feature type="domain" description="Uncharacterized protein YyaB-like PH" evidence="2">
    <location>
        <begin position="57"/>
        <end position="131"/>
    </location>
</feature>
<feature type="transmembrane region" description="Helical" evidence="1">
    <location>
        <begin position="37"/>
        <end position="55"/>
    </location>
</feature>
<keyword evidence="1" id="KW-0812">Transmembrane</keyword>
<dbReference type="Pfam" id="PF06713">
    <property type="entry name" value="bPH_4"/>
    <property type="match status" value="1"/>
</dbReference>
<dbReference type="RefSeq" id="WP_117390281.1">
    <property type="nucleotide sequence ID" value="NZ_QWDC01000001.1"/>
</dbReference>
<name>A0A372NX84_9SPHI</name>
<organism evidence="3 4">
    <name type="scientific">Mucilaginibacter conchicola</name>
    <dbReference type="NCBI Taxonomy" id="2303333"/>
    <lineage>
        <taxon>Bacteria</taxon>
        <taxon>Pseudomonadati</taxon>
        <taxon>Bacteroidota</taxon>
        <taxon>Sphingobacteriia</taxon>
        <taxon>Sphingobacteriales</taxon>
        <taxon>Sphingobacteriaceae</taxon>
        <taxon>Mucilaginibacter</taxon>
    </lineage>
</organism>
<protein>
    <recommendedName>
        <fullName evidence="2">Uncharacterized protein YyaB-like PH domain-containing protein</fullName>
    </recommendedName>
</protein>
<keyword evidence="4" id="KW-1185">Reference proteome</keyword>
<evidence type="ECO:0000259" key="2">
    <source>
        <dbReference type="Pfam" id="PF06713"/>
    </source>
</evidence>
<gene>
    <name evidence="3" type="ORF">D0C36_04050</name>
</gene>
<feature type="transmembrane region" description="Helical" evidence="1">
    <location>
        <begin position="12"/>
        <end position="31"/>
    </location>
</feature>
<comment type="caution">
    <text evidence="3">The sequence shown here is derived from an EMBL/GenBank/DDBJ whole genome shotgun (WGS) entry which is preliminary data.</text>
</comment>
<accession>A0A372NX84</accession>
<dbReference type="GO" id="GO:0030153">
    <property type="term" value="P:bacteriocin immunity"/>
    <property type="evidence" value="ECO:0007669"/>
    <property type="project" value="InterPro"/>
</dbReference>